<evidence type="ECO:0000313" key="7">
    <source>
        <dbReference type="EMBL" id="JAP81370.1"/>
    </source>
</evidence>
<dbReference type="InterPro" id="IPR000734">
    <property type="entry name" value="TAG_lipase"/>
</dbReference>
<accession>A0A131YSB5</accession>
<comment type="subcellular location">
    <subcellularLocation>
        <location evidence="1">Secreted</location>
    </subcellularLocation>
</comment>
<reference evidence="7" key="1">
    <citation type="journal article" date="2016" name="Ticks Tick Borne Dis.">
        <title>De novo assembly and annotation of the salivary gland transcriptome of Rhipicephalus appendiculatus male and female ticks during blood feeding.</title>
        <authorList>
            <person name="de Castro M.H."/>
            <person name="de Klerk D."/>
            <person name="Pienaar R."/>
            <person name="Latif A.A."/>
            <person name="Rees D.J."/>
            <person name="Mans B.J."/>
        </authorList>
    </citation>
    <scope>NUCLEOTIDE SEQUENCE</scope>
    <source>
        <tissue evidence="7">Salivary glands</tissue>
    </source>
</reference>
<comment type="similarity">
    <text evidence="2 4">Belongs to the AB hydrolase superfamily. Lipase family.</text>
</comment>
<keyword evidence="3" id="KW-0964">Secreted</keyword>
<evidence type="ECO:0000256" key="2">
    <source>
        <dbReference type="ARBA" id="ARBA00010701"/>
    </source>
</evidence>
<dbReference type="SUPFAM" id="SSF53474">
    <property type="entry name" value="alpha/beta-Hydrolases"/>
    <property type="match status" value="1"/>
</dbReference>
<dbReference type="AlphaFoldDB" id="A0A131YSB5"/>
<evidence type="ECO:0000256" key="3">
    <source>
        <dbReference type="ARBA" id="ARBA00022525"/>
    </source>
</evidence>
<name>A0A131YSB5_RHIAP</name>
<dbReference type="InterPro" id="IPR013818">
    <property type="entry name" value="Lipase"/>
</dbReference>
<dbReference type="PRINTS" id="PR00821">
    <property type="entry name" value="TAGLIPASE"/>
</dbReference>
<organism evidence="7">
    <name type="scientific">Rhipicephalus appendiculatus</name>
    <name type="common">Brown ear tick</name>
    <dbReference type="NCBI Taxonomy" id="34631"/>
    <lineage>
        <taxon>Eukaryota</taxon>
        <taxon>Metazoa</taxon>
        <taxon>Ecdysozoa</taxon>
        <taxon>Arthropoda</taxon>
        <taxon>Chelicerata</taxon>
        <taxon>Arachnida</taxon>
        <taxon>Acari</taxon>
        <taxon>Parasitiformes</taxon>
        <taxon>Ixodida</taxon>
        <taxon>Ixodoidea</taxon>
        <taxon>Ixodidae</taxon>
        <taxon>Rhipicephalinae</taxon>
        <taxon>Rhipicephalus</taxon>
        <taxon>Rhipicephalus</taxon>
    </lineage>
</organism>
<feature type="signal peptide" evidence="5">
    <location>
        <begin position="1"/>
        <end position="24"/>
    </location>
</feature>
<dbReference type="Gene3D" id="3.40.50.1820">
    <property type="entry name" value="alpha/beta hydrolase"/>
    <property type="match status" value="1"/>
</dbReference>
<evidence type="ECO:0000256" key="5">
    <source>
        <dbReference type="SAM" id="SignalP"/>
    </source>
</evidence>
<dbReference type="Pfam" id="PF00151">
    <property type="entry name" value="Lipase"/>
    <property type="match status" value="1"/>
</dbReference>
<dbReference type="InterPro" id="IPR029058">
    <property type="entry name" value="AB_hydrolase_fold"/>
</dbReference>
<dbReference type="PANTHER" id="PTHR11610">
    <property type="entry name" value="LIPASE"/>
    <property type="match status" value="1"/>
</dbReference>
<protein>
    <submittedName>
        <fullName evidence="7">Salivary lipase</fullName>
    </submittedName>
</protein>
<dbReference type="CDD" id="cd00707">
    <property type="entry name" value="Pancreat_lipase_like"/>
    <property type="match status" value="1"/>
</dbReference>
<dbReference type="GO" id="GO:0016042">
    <property type="term" value="P:lipid catabolic process"/>
    <property type="evidence" value="ECO:0007669"/>
    <property type="project" value="TreeGrafter"/>
</dbReference>
<evidence type="ECO:0000256" key="1">
    <source>
        <dbReference type="ARBA" id="ARBA00004613"/>
    </source>
</evidence>
<feature type="domain" description="Lipase" evidence="6">
    <location>
        <begin position="63"/>
        <end position="377"/>
    </location>
</feature>
<dbReference type="InterPro" id="IPR033906">
    <property type="entry name" value="Lipase_N"/>
</dbReference>
<dbReference type="GO" id="GO:0016298">
    <property type="term" value="F:lipase activity"/>
    <property type="evidence" value="ECO:0007669"/>
    <property type="project" value="InterPro"/>
</dbReference>
<dbReference type="PANTHER" id="PTHR11610:SF173">
    <property type="entry name" value="LIPASE DOMAIN-CONTAINING PROTEIN-RELATED"/>
    <property type="match status" value="1"/>
</dbReference>
<dbReference type="GO" id="GO:0005615">
    <property type="term" value="C:extracellular space"/>
    <property type="evidence" value="ECO:0007669"/>
    <property type="project" value="TreeGrafter"/>
</dbReference>
<evidence type="ECO:0000256" key="4">
    <source>
        <dbReference type="RuleBase" id="RU004262"/>
    </source>
</evidence>
<dbReference type="EMBL" id="GEDV01007187">
    <property type="protein sequence ID" value="JAP81370.1"/>
    <property type="molecule type" value="Transcribed_RNA"/>
</dbReference>
<keyword evidence="5" id="KW-0732">Signal</keyword>
<sequence>MSVRLARASVAVIVFAVCTSVAQIKTKTSSLSKGEEKQDEKTDGIWPLKFTLKSISLIKDMRCYKGVGCFRKDDKYRLTHPLSLPRRPRYVRTKFYIYSRNNTSGRRLRTRFLRRDGKPFFQELKDLIILAHGYTQNVNSSWLHELKEALLQEKDCNVVIVDWGRGCRSPLYLTAVGNTALVGRQISLLVQKLSRKFGGNVTAANVHLVGFSLGAQVCGFAGRHYKKQTGTKLARISALDAARPLFEQSEVYVSRTDAVFVDAIHTSSGWTVLQKSLGMGKPYGHVDFYPNGGRDQPGCGGLFEIDCDHGRAPLYYIESLKYRHQCRFMTYKCKGGIDAFRNGLCDPGQPSGEMGYYSNLAPGRGLQFLKTNAHSPFCLPMNM</sequence>
<evidence type="ECO:0000259" key="6">
    <source>
        <dbReference type="Pfam" id="PF00151"/>
    </source>
</evidence>
<proteinExistence type="inferred from homology"/>
<feature type="chain" id="PRO_5007285842" evidence="5">
    <location>
        <begin position="25"/>
        <end position="383"/>
    </location>
</feature>
<dbReference type="FunFam" id="3.40.50.1820:FF:000537">
    <property type="entry name" value="Ves G 1 allergen, putative"/>
    <property type="match status" value="1"/>
</dbReference>